<reference evidence="1 2" key="1">
    <citation type="submission" date="2018-02" db="EMBL/GenBank/DDBJ databases">
        <title>Comparative genomes isolates from brazilian mangrove.</title>
        <authorList>
            <person name="Araujo J.E."/>
            <person name="Taketani R.G."/>
            <person name="Silva M.C.P."/>
            <person name="Loureco M.V."/>
            <person name="Andreote F.D."/>
        </authorList>
    </citation>
    <scope>NUCLEOTIDE SEQUENCE [LARGE SCALE GENOMIC DNA]</scope>
    <source>
        <strain evidence="1 2">Nap-Phe MGV</strain>
    </source>
</reference>
<organism evidence="1 2">
    <name type="scientific">Blastopirellula marina</name>
    <dbReference type="NCBI Taxonomy" id="124"/>
    <lineage>
        <taxon>Bacteria</taxon>
        <taxon>Pseudomonadati</taxon>
        <taxon>Planctomycetota</taxon>
        <taxon>Planctomycetia</taxon>
        <taxon>Pirellulales</taxon>
        <taxon>Pirellulaceae</taxon>
        <taxon>Blastopirellula</taxon>
    </lineage>
</organism>
<protein>
    <recommendedName>
        <fullName evidence="3">SMI1/KNR4 family protein</fullName>
    </recommendedName>
</protein>
<dbReference type="AlphaFoldDB" id="A0A2S8GJ11"/>
<gene>
    <name evidence="1" type="ORF">C5Y93_18610</name>
</gene>
<proteinExistence type="predicted"/>
<dbReference type="RefSeq" id="WP_105336955.1">
    <property type="nucleotide sequence ID" value="NZ_PUHZ01000019.1"/>
</dbReference>
<evidence type="ECO:0008006" key="3">
    <source>
        <dbReference type="Google" id="ProtNLM"/>
    </source>
</evidence>
<sequence>MTSILEEMARKYESGEWIQTPQHYAAMQAAYFIRPKSPDQHRTRREVFSQRIVEAETQGFVIPDVFREFVETDAYVDRVNHNTIWLEMPSELWRLPSAPTCLVFLAFTEGQGCCNWHLLLAPDGSHSMVSCEHPFGQPSIWPSRVPDVSQWKVNRCANSIEQWLYCYFLDSAEHDRQYIDRLRPYHSEGRIGS</sequence>
<comment type="caution">
    <text evidence="1">The sequence shown here is derived from an EMBL/GenBank/DDBJ whole genome shotgun (WGS) entry which is preliminary data.</text>
</comment>
<accession>A0A2S8GJ11</accession>
<evidence type="ECO:0000313" key="2">
    <source>
        <dbReference type="Proteomes" id="UP000237819"/>
    </source>
</evidence>
<name>A0A2S8GJ11_9BACT</name>
<evidence type="ECO:0000313" key="1">
    <source>
        <dbReference type="EMBL" id="PQO44429.1"/>
    </source>
</evidence>
<dbReference type="Proteomes" id="UP000237819">
    <property type="component" value="Unassembled WGS sequence"/>
</dbReference>
<dbReference type="EMBL" id="PUHZ01000019">
    <property type="protein sequence ID" value="PQO44429.1"/>
    <property type="molecule type" value="Genomic_DNA"/>
</dbReference>